<dbReference type="EMBL" id="CP000922">
    <property type="protein sequence ID" value="ACJ34022.1"/>
    <property type="molecule type" value="Genomic_DNA"/>
</dbReference>
<name>B7GG41_ANOFW</name>
<keyword evidence="1" id="KW-0472">Membrane</keyword>
<sequence>MERKGVDFMYIGDIVFQLVMLGTLLGVFVVFVFGSVRLMRSIKGKRG</sequence>
<accession>B7GG41</accession>
<evidence type="ECO:0000256" key="1">
    <source>
        <dbReference type="SAM" id="Phobius"/>
    </source>
</evidence>
<gene>
    <name evidence="2" type="ordered locus">Aflv_1659</name>
</gene>
<keyword evidence="1" id="KW-1133">Transmembrane helix</keyword>
<organism evidence="2 3">
    <name type="scientific">Anoxybacillus flavithermus (strain DSM 21510 / WK1)</name>
    <dbReference type="NCBI Taxonomy" id="491915"/>
    <lineage>
        <taxon>Bacteria</taxon>
        <taxon>Bacillati</taxon>
        <taxon>Bacillota</taxon>
        <taxon>Bacilli</taxon>
        <taxon>Bacillales</taxon>
        <taxon>Anoxybacillaceae</taxon>
        <taxon>Anoxybacillus</taxon>
    </lineage>
</organism>
<proteinExistence type="predicted"/>
<keyword evidence="1" id="KW-0812">Transmembrane</keyword>
<feature type="transmembrane region" description="Helical" evidence="1">
    <location>
        <begin position="14"/>
        <end position="36"/>
    </location>
</feature>
<dbReference type="KEGG" id="afl:Aflv_1659"/>
<evidence type="ECO:0000313" key="3">
    <source>
        <dbReference type="Proteomes" id="UP000000742"/>
    </source>
</evidence>
<dbReference type="Proteomes" id="UP000000742">
    <property type="component" value="Chromosome"/>
</dbReference>
<dbReference type="HOGENOM" id="CLU_3164025_0_0_9"/>
<dbReference type="AlphaFoldDB" id="B7GG41"/>
<evidence type="ECO:0000313" key="2">
    <source>
        <dbReference type="EMBL" id="ACJ34022.1"/>
    </source>
</evidence>
<protein>
    <submittedName>
        <fullName evidence="2">Uncharacterized protein</fullName>
    </submittedName>
</protein>
<reference evidence="2 3" key="1">
    <citation type="journal article" date="2008" name="Genome Biol.">
        <title>Encapsulated in silica: genome, proteome and physiology of the thermophilic bacterium Anoxybacillus flavithermus WK1.</title>
        <authorList>
            <person name="Saw J.H."/>
            <person name="Mountain B.W."/>
            <person name="Feng L."/>
            <person name="Omelchenko M.V."/>
            <person name="Hou S."/>
            <person name="Saito J.A."/>
            <person name="Stott M.B."/>
            <person name="Li D."/>
            <person name="Zhao G."/>
            <person name="Wu J."/>
            <person name="Galperin M.Y."/>
            <person name="Koonin E.V."/>
            <person name="Makarova K.S."/>
            <person name="Wolf Y.I."/>
            <person name="Rigden D.J."/>
            <person name="Dunfield P.F."/>
            <person name="Wang L."/>
            <person name="Alam M."/>
        </authorList>
    </citation>
    <scope>NUCLEOTIDE SEQUENCE [LARGE SCALE GENOMIC DNA]</scope>
    <source>
        <strain evidence="3">DSM 21510 / WK1</strain>
    </source>
</reference>
<dbReference type="STRING" id="491915.Aflv_1659"/>